<dbReference type="OrthoDB" id="193236at2759"/>
<keyword evidence="1" id="KW-0862">Zinc</keyword>
<dbReference type="AlphaFoldDB" id="K0TES6"/>
<dbReference type="SMART" id="SM00184">
    <property type="entry name" value="RING"/>
    <property type="match status" value="1"/>
</dbReference>
<dbReference type="Gene3D" id="3.30.40.10">
    <property type="entry name" value="Zinc/RING finger domain, C3HC4 (zinc finger)"/>
    <property type="match status" value="1"/>
</dbReference>
<sequence length="239" mass="26833">MTQFELSVSTLIHEKLSIGLEKLRNVCKSWAQTGNRAAADVAWLVSFLICYPLLSFIRGLLMISLTTSVLLALDKDAAVGFFLCSVAGLIVLANQLAENMQTQDYGAGKMKNLKAEQVHHIVDRIQEEDYVLPTDIECCSLDRLRRMAVCRNICNELNVQQLPREQVVRELSHARRVEHTCCVCLGLFERGDKIKVMPSCHHEIHSKCFGDWANTFATKGKWGAPTCPLCNVEVKIVRS</sequence>
<protein>
    <recommendedName>
        <fullName evidence="3">RING-type domain-containing protein</fullName>
    </recommendedName>
</protein>
<organism evidence="4 5">
    <name type="scientific">Thalassiosira oceanica</name>
    <name type="common">Marine diatom</name>
    <dbReference type="NCBI Taxonomy" id="159749"/>
    <lineage>
        <taxon>Eukaryota</taxon>
        <taxon>Sar</taxon>
        <taxon>Stramenopiles</taxon>
        <taxon>Ochrophyta</taxon>
        <taxon>Bacillariophyta</taxon>
        <taxon>Coscinodiscophyceae</taxon>
        <taxon>Thalassiosirophycidae</taxon>
        <taxon>Thalassiosirales</taxon>
        <taxon>Thalassiosiraceae</taxon>
        <taxon>Thalassiosira</taxon>
    </lineage>
</organism>
<gene>
    <name evidence="4" type="ORF">THAOC_09740</name>
</gene>
<dbReference type="InterPro" id="IPR001841">
    <property type="entry name" value="Znf_RING"/>
</dbReference>
<keyword evidence="1" id="KW-0863">Zinc-finger</keyword>
<feature type="domain" description="RING-type" evidence="3">
    <location>
        <begin position="181"/>
        <end position="231"/>
    </location>
</feature>
<dbReference type="SUPFAM" id="SSF57850">
    <property type="entry name" value="RING/U-box"/>
    <property type="match status" value="1"/>
</dbReference>
<keyword evidence="2" id="KW-0812">Transmembrane</keyword>
<dbReference type="Pfam" id="PF13639">
    <property type="entry name" value="zf-RING_2"/>
    <property type="match status" value="1"/>
</dbReference>
<dbReference type="InterPro" id="IPR013083">
    <property type="entry name" value="Znf_RING/FYVE/PHD"/>
</dbReference>
<evidence type="ECO:0000256" key="2">
    <source>
        <dbReference type="SAM" id="Phobius"/>
    </source>
</evidence>
<feature type="transmembrane region" description="Helical" evidence="2">
    <location>
        <begin position="41"/>
        <end position="65"/>
    </location>
</feature>
<feature type="transmembrane region" description="Helical" evidence="2">
    <location>
        <begin position="77"/>
        <end position="97"/>
    </location>
</feature>
<dbReference type="Proteomes" id="UP000266841">
    <property type="component" value="Unassembled WGS sequence"/>
</dbReference>
<name>K0TES6_THAOC</name>
<evidence type="ECO:0000313" key="4">
    <source>
        <dbReference type="EMBL" id="EJK69042.1"/>
    </source>
</evidence>
<dbReference type="PROSITE" id="PS50089">
    <property type="entry name" value="ZF_RING_2"/>
    <property type="match status" value="1"/>
</dbReference>
<evidence type="ECO:0000259" key="3">
    <source>
        <dbReference type="PROSITE" id="PS50089"/>
    </source>
</evidence>
<comment type="caution">
    <text evidence="4">The sequence shown here is derived from an EMBL/GenBank/DDBJ whole genome shotgun (WGS) entry which is preliminary data.</text>
</comment>
<dbReference type="EMBL" id="AGNL01010534">
    <property type="protein sequence ID" value="EJK69042.1"/>
    <property type="molecule type" value="Genomic_DNA"/>
</dbReference>
<keyword evidence="1" id="KW-0479">Metal-binding</keyword>
<proteinExistence type="predicted"/>
<accession>K0TES6</accession>
<evidence type="ECO:0000313" key="5">
    <source>
        <dbReference type="Proteomes" id="UP000266841"/>
    </source>
</evidence>
<keyword evidence="5" id="KW-1185">Reference proteome</keyword>
<keyword evidence="2" id="KW-0472">Membrane</keyword>
<reference evidence="4 5" key="1">
    <citation type="journal article" date="2012" name="Genome Biol.">
        <title>Genome and low-iron response of an oceanic diatom adapted to chronic iron limitation.</title>
        <authorList>
            <person name="Lommer M."/>
            <person name="Specht M."/>
            <person name="Roy A.S."/>
            <person name="Kraemer L."/>
            <person name="Andreson R."/>
            <person name="Gutowska M.A."/>
            <person name="Wolf J."/>
            <person name="Bergner S.V."/>
            <person name="Schilhabel M.B."/>
            <person name="Klostermeier U.C."/>
            <person name="Beiko R.G."/>
            <person name="Rosenstiel P."/>
            <person name="Hippler M."/>
            <person name="Laroche J."/>
        </authorList>
    </citation>
    <scope>NUCLEOTIDE SEQUENCE [LARGE SCALE GENOMIC DNA]</scope>
    <source>
        <strain evidence="4 5">CCMP1005</strain>
    </source>
</reference>
<dbReference type="GO" id="GO:0008270">
    <property type="term" value="F:zinc ion binding"/>
    <property type="evidence" value="ECO:0007669"/>
    <property type="project" value="UniProtKB-KW"/>
</dbReference>
<evidence type="ECO:0000256" key="1">
    <source>
        <dbReference type="PROSITE-ProRule" id="PRU00175"/>
    </source>
</evidence>
<keyword evidence="2" id="KW-1133">Transmembrane helix</keyword>